<dbReference type="AlphaFoldDB" id="A0A0V1F7S2"/>
<gene>
    <name evidence="1" type="ORF">T4D_11674</name>
</gene>
<reference evidence="1 2" key="1">
    <citation type="submission" date="2015-01" db="EMBL/GenBank/DDBJ databases">
        <title>Evolution of Trichinella species and genotypes.</title>
        <authorList>
            <person name="Korhonen P.K."/>
            <person name="Edoardo P."/>
            <person name="Giuseppe L.R."/>
            <person name="Gasser R.B."/>
        </authorList>
    </citation>
    <scope>NUCLEOTIDE SEQUENCE [LARGE SCALE GENOMIC DNA]</scope>
    <source>
        <strain evidence="1">ISS470</strain>
    </source>
</reference>
<dbReference type="Proteomes" id="UP000054995">
    <property type="component" value="Unassembled WGS sequence"/>
</dbReference>
<keyword evidence="2" id="KW-1185">Reference proteome</keyword>
<protein>
    <submittedName>
        <fullName evidence="1">Uncharacterized protein</fullName>
    </submittedName>
</protein>
<sequence>MLLKCDTESASSVDICIVKQLGLKEEEYYRILHDACFSFLLNVTHIREVPVGG</sequence>
<proteinExistence type="predicted"/>
<comment type="caution">
    <text evidence="1">The sequence shown here is derived from an EMBL/GenBank/DDBJ whole genome shotgun (WGS) entry which is preliminary data.</text>
</comment>
<dbReference type="EMBL" id="JYDT01000183">
    <property type="protein sequence ID" value="KRY82221.1"/>
    <property type="molecule type" value="Genomic_DNA"/>
</dbReference>
<name>A0A0V1F7S2_TRIPS</name>
<accession>A0A0V1F7S2</accession>
<evidence type="ECO:0000313" key="2">
    <source>
        <dbReference type="Proteomes" id="UP000054995"/>
    </source>
</evidence>
<organism evidence="1 2">
    <name type="scientific">Trichinella pseudospiralis</name>
    <name type="common">Parasitic roundworm</name>
    <dbReference type="NCBI Taxonomy" id="6337"/>
    <lineage>
        <taxon>Eukaryota</taxon>
        <taxon>Metazoa</taxon>
        <taxon>Ecdysozoa</taxon>
        <taxon>Nematoda</taxon>
        <taxon>Enoplea</taxon>
        <taxon>Dorylaimia</taxon>
        <taxon>Trichinellida</taxon>
        <taxon>Trichinellidae</taxon>
        <taxon>Trichinella</taxon>
    </lineage>
</organism>
<evidence type="ECO:0000313" key="1">
    <source>
        <dbReference type="EMBL" id="KRY82221.1"/>
    </source>
</evidence>